<dbReference type="SUPFAM" id="SSF49879">
    <property type="entry name" value="SMAD/FHA domain"/>
    <property type="match status" value="1"/>
</dbReference>
<gene>
    <name evidence="1" type="ORF">BSTOLATCC_MIC45565</name>
</gene>
<comment type="caution">
    <text evidence="1">The sequence shown here is derived from an EMBL/GenBank/DDBJ whole genome shotgun (WGS) entry which is preliminary data.</text>
</comment>
<dbReference type="Proteomes" id="UP001162131">
    <property type="component" value="Unassembled WGS sequence"/>
</dbReference>
<dbReference type="CDD" id="cd00060">
    <property type="entry name" value="FHA"/>
    <property type="match status" value="1"/>
</dbReference>
<reference evidence="1" key="1">
    <citation type="submission" date="2021-09" db="EMBL/GenBank/DDBJ databases">
        <authorList>
            <consortium name="AG Swart"/>
            <person name="Singh M."/>
            <person name="Singh A."/>
            <person name="Seah K."/>
            <person name="Emmerich C."/>
        </authorList>
    </citation>
    <scope>NUCLEOTIDE SEQUENCE</scope>
    <source>
        <strain evidence="1">ATCC30299</strain>
    </source>
</reference>
<dbReference type="InterPro" id="IPR008984">
    <property type="entry name" value="SMAD_FHA_dom_sf"/>
</dbReference>
<sequence>MWDDSRKGGHFNVRQEIPGIEDLDNNWEKNIKVIPSCLNTWGETSIKDLVRFIDLSSLKTSIKPKEVKEEEEKTDHWMLILDNKDQYIIEGKKFAIGKTNSLGKPDLWFPYFNDNQIELTVEKGHLLIQEAPSIQLISCKIIEKSLLLFPGLALKAGNCILEVQEVNGSNSLTVTFGLMDSDRARYVIENKRVTLGRAKDDFIYNPDLTLTRKHAEILCVNGIWIIKALDSKKLYRYFHTTYTIEKQTKSVKTEVFENDIILLGQSELRVERMD</sequence>
<proteinExistence type="predicted"/>
<accession>A0AAU9JP76</accession>
<dbReference type="Gene3D" id="2.60.200.20">
    <property type="match status" value="1"/>
</dbReference>
<evidence type="ECO:0008006" key="3">
    <source>
        <dbReference type="Google" id="ProtNLM"/>
    </source>
</evidence>
<name>A0AAU9JP76_9CILI</name>
<dbReference type="EMBL" id="CAJZBQ010000045">
    <property type="protein sequence ID" value="CAG9328107.1"/>
    <property type="molecule type" value="Genomic_DNA"/>
</dbReference>
<evidence type="ECO:0000313" key="1">
    <source>
        <dbReference type="EMBL" id="CAG9328107.1"/>
    </source>
</evidence>
<organism evidence="1 2">
    <name type="scientific">Blepharisma stoltei</name>
    <dbReference type="NCBI Taxonomy" id="1481888"/>
    <lineage>
        <taxon>Eukaryota</taxon>
        <taxon>Sar</taxon>
        <taxon>Alveolata</taxon>
        <taxon>Ciliophora</taxon>
        <taxon>Postciliodesmatophora</taxon>
        <taxon>Heterotrichea</taxon>
        <taxon>Heterotrichida</taxon>
        <taxon>Blepharismidae</taxon>
        <taxon>Blepharisma</taxon>
    </lineage>
</organism>
<keyword evidence="2" id="KW-1185">Reference proteome</keyword>
<dbReference type="AlphaFoldDB" id="A0AAU9JP76"/>
<evidence type="ECO:0000313" key="2">
    <source>
        <dbReference type="Proteomes" id="UP001162131"/>
    </source>
</evidence>
<protein>
    <recommendedName>
        <fullName evidence="3">FHA domain-containing protein</fullName>
    </recommendedName>
</protein>